<accession>A0A077ZQV4</accession>
<keyword evidence="1" id="KW-0812">Transmembrane</keyword>
<gene>
    <name evidence="2" type="ORF">TTRE_0000962201</name>
</gene>
<dbReference type="AlphaFoldDB" id="A0A077ZQV4"/>
<protein>
    <submittedName>
        <fullName evidence="2">Rho guanine nucleotide exchange factor 12</fullName>
    </submittedName>
</protein>
<name>A0A077ZQV4_TRITR</name>
<reference evidence="2" key="1">
    <citation type="submission" date="2014-01" db="EMBL/GenBank/DDBJ databases">
        <authorList>
            <person name="Aslett M."/>
        </authorList>
    </citation>
    <scope>NUCLEOTIDE SEQUENCE</scope>
</reference>
<reference evidence="2" key="2">
    <citation type="submission" date="2014-03" db="EMBL/GenBank/DDBJ databases">
        <title>The whipworm genome and dual-species transcriptomics of an intimate host-pathogen interaction.</title>
        <authorList>
            <person name="Foth B.J."/>
            <person name="Tsai I.J."/>
            <person name="Reid A.J."/>
            <person name="Bancroft A.J."/>
            <person name="Nichol S."/>
            <person name="Tracey A."/>
            <person name="Holroyd N."/>
            <person name="Cotton J.A."/>
            <person name="Stanley E.J."/>
            <person name="Zarowiecki M."/>
            <person name="Liu J.Z."/>
            <person name="Huckvale T."/>
            <person name="Cooper P.J."/>
            <person name="Grencis R.K."/>
            <person name="Berriman M."/>
        </authorList>
    </citation>
    <scope>NUCLEOTIDE SEQUENCE [LARGE SCALE GENOMIC DNA]</scope>
</reference>
<organism evidence="2 3">
    <name type="scientific">Trichuris trichiura</name>
    <name type="common">Whipworm</name>
    <name type="synonym">Trichocephalus trichiurus</name>
    <dbReference type="NCBI Taxonomy" id="36087"/>
    <lineage>
        <taxon>Eukaryota</taxon>
        <taxon>Metazoa</taxon>
        <taxon>Ecdysozoa</taxon>
        <taxon>Nematoda</taxon>
        <taxon>Enoplea</taxon>
        <taxon>Dorylaimia</taxon>
        <taxon>Trichinellida</taxon>
        <taxon>Trichuridae</taxon>
        <taxon>Trichuris</taxon>
    </lineage>
</organism>
<keyword evidence="3" id="KW-1185">Reference proteome</keyword>
<sequence length="140" mass="16677">MHPYKDMRTHTRQHFSDYDEQKKIGVKRADSVSEYLANDSPYLSDDSEAPAVPALAYTANLRHYENFEYDSDFEIANEIAPLEDLVPQNLLVSLETRERKRLEVVYGKYFNRPTLCAYLYIYIYIFMQNFCIRRERTLEI</sequence>
<dbReference type="EMBL" id="HG808102">
    <property type="protein sequence ID" value="CDW61185.1"/>
    <property type="molecule type" value="Genomic_DNA"/>
</dbReference>
<evidence type="ECO:0000313" key="2">
    <source>
        <dbReference type="EMBL" id="CDW61185.1"/>
    </source>
</evidence>
<proteinExistence type="predicted"/>
<keyword evidence="1" id="KW-0472">Membrane</keyword>
<keyword evidence="1" id="KW-1133">Transmembrane helix</keyword>
<evidence type="ECO:0000313" key="3">
    <source>
        <dbReference type="Proteomes" id="UP000030665"/>
    </source>
</evidence>
<feature type="transmembrane region" description="Helical" evidence="1">
    <location>
        <begin position="109"/>
        <end position="127"/>
    </location>
</feature>
<evidence type="ECO:0000256" key="1">
    <source>
        <dbReference type="SAM" id="Phobius"/>
    </source>
</evidence>
<dbReference type="Proteomes" id="UP000030665">
    <property type="component" value="Unassembled WGS sequence"/>
</dbReference>